<comment type="caution">
    <text evidence="2">The sequence shown here is derived from an EMBL/GenBank/DDBJ whole genome shotgun (WGS) entry which is preliminary data.</text>
</comment>
<organism evidence="2 3">
    <name type="scientific">Streptomyces sporangiiformans</name>
    <dbReference type="NCBI Taxonomy" id="2315329"/>
    <lineage>
        <taxon>Bacteria</taxon>
        <taxon>Bacillati</taxon>
        <taxon>Actinomycetota</taxon>
        <taxon>Actinomycetes</taxon>
        <taxon>Kitasatosporales</taxon>
        <taxon>Streptomycetaceae</taxon>
        <taxon>Streptomyces</taxon>
    </lineage>
</organism>
<evidence type="ECO:0000313" key="2">
    <source>
        <dbReference type="EMBL" id="TPQ16743.1"/>
    </source>
</evidence>
<accession>A0A505CXI9</accession>
<dbReference type="SUPFAM" id="SSF111038">
    <property type="entry name" value="YjbQ-like"/>
    <property type="match status" value="1"/>
</dbReference>
<reference evidence="2 3" key="1">
    <citation type="submission" date="2019-06" db="EMBL/GenBank/DDBJ databases">
        <title>Streptomyces sporangiiformans sp. nov., a novel actinomycete isolated from soil in Mount Song.</title>
        <authorList>
            <person name="Han L."/>
        </authorList>
    </citation>
    <scope>NUCLEOTIDE SEQUENCE [LARGE SCALE GENOMIC DNA]</scope>
    <source>
        <strain evidence="2 3">NEAU-SSA 1</strain>
    </source>
</reference>
<evidence type="ECO:0000313" key="3">
    <source>
        <dbReference type="Proteomes" id="UP000317378"/>
    </source>
</evidence>
<dbReference type="Gene3D" id="2.60.120.460">
    <property type="entry name" value="YjbQ-like"/>
    <property type="match status" value="1"/>
</dbReference>
<keyword evidence="3" id="KW-1185">Reference proteome</keyword>
<dbReference type="PANTHER" id="PTHR30615">
    <property type="entry name" value="UNCHARACTERIZED PROTEIN YJBQ-RELATED"/>
    <property type="match status" value="1"/>
</dbReference>
<sequence>MSDAFTTRVLNVATGSSETVVDLTHECEAFLREAAGDRDGLLNVFVPHATAGVAVIETGAGSDDDLLAALHSLLPADDRWQHRHGSPGHGRDHVLPAIVPPHATLPVLGGRLELGTWQSVCLVDTNKDNPSRQVRLSFLAGS</sequence>
<dbReference type="PANTHER" id="PTHR30615:SF8">
    <property type="entry name" value="UPF0047 PROTEIN C4A8.02C"/>
    <property type="match status" value="1"/>
</dbReference>
<name>A0A505CXI9_9ACTN</name>
<proteinExistence type="inferred from homology"/>
<dbReference type="InterPro" id="IPR001602">
    <property type="entry name" value="UPF0047_YjbQ-like"/>
</dbReference>
<protein>
    <submittedName>
        <fullName evidence="2">YjbQ family protein</fullName>
    </submittedName>
</protein>
<comment type="similarity">
    <text evidence="1">Belongs to the UPF0047 family.</text>
</comment>
<gene>
    <name evidence="2" type="ORF">FGD71_039715</name>
</gene>
<dbReference type="Proteomes" id="UP000317378">
    <property type="component" value="Unassembled WGS sequence"/>
</dbReference>
<dbReference type="EMBL" id="VCHX02000320">
    <property type="protein sequence ID" value="TPQ16743.1"/>
    <property type="molecule type" value="Genomic_DNA"/>
</dbReference>
<dbReference type="AlphaFoldDB" id="A0A505CXI9"/>
<dbReference type="InterPro" id="IPR035917">
    <property type="entry name" value="YjbQ-like_sf"/>
</dbReference>
<evidence type="ECO:0000256" key="1">
    <source>
        <dbReference type="ARBA" id="ARBA00005534"/>
    </source>
</evidence>
<dbReference type="PIRSF" id="PIRSF004681">
    <property type="entry name" value="UCP004681"/>
    <property type="match status" value="1"/>
</dbReference>
<dbReference type="OrthoDB" id="9801725at2"/>
<dbReference type="Pfam" id="PF01894">
    <property type="entry name" value="YjbQ"/>
    <property type="match status" value="1"/>
</dbReference>
<dbReference type="RefSeq" id="WP_119105413.1">
    <property type="nucleotide sequence ID" value="NZ_QXMJ01000320.1"/>
</dbReference>